<dbReference type="InterPro" id="IPR044005">
    <property type="entry name" value="DZR_2"/>
</dbReference>
<dbReference type="PANTHER" id="PTHR47505">
    <property type="entry name" value="DNA UTILIZATION PROTEIN YHGH"/>
    <property type="match status" value="1"/>
</dbReference>
<dbReference type="CDD" id="cd06223">
    <property type="entry name" value="PRTases_typeI"/>
    <property type="match status" value="1"/>
</dbReference>
<dbReference type="Pfam" id="PF18912">
    <property type="entry name" value="DZR_2"/>
    <property type="match status" value="1"/>
</dbReference>
<evidence type="ECO:0000256" key="1">
    <source>
        <dbReference type="ARBA" id="ARBA00008007"/>
    </source>
</evidence>
<dbReference type="InterPro" id="IPR029057">
    <property type="entry name" value="PRTase-like"/>
</dbReference>
<organism evidence="4 5">
    <name type="scientific">Stakelama saccharophila</name>
    <dbReference type="NCBI Taxonomy" id="3075605"/>
    <lineage>
        <taxon>Bacteria</taxon>
        <taxon>Pseudomonadati</taxon>
        <taxon>Pseudomonadota</taxon>
        <taxon>Alphaproteobacteria</taxon>
        <taxon>Sphingomonadales</taxon>
        <taxon>Sphingomonadaceae</taxon>
        <taxon>Stakelama</taxon>
    </lineage>
</organism>
<feature type="domain" description="Phosphoribosyltransferase" evidence="2">
    <location>
        <begin position="192"/>
        <end position="235"/>
    </location>
</feature>
<dbReference type="Pfam" id="PF00156">
    <property type="entry name" value="Pribosyltran"/>
    <property type="match status" value="1"/>
</dbReference>
<reference evidence="4 5" key="1">
    <citation type="submission" date="2023-09" db="EMBL/GenBank/DDBJ databases">
        <authorList>
            <person name="Rey-Velasco X."/>
        </authorList>
    </citation>
    <scope>NUCLEOTIDE SEQUENCE [LARGE SCALE GENOMIC DNA]</scope>
    <source>
        <strain evidence="4 5">W311</strain>
    </source>
</reference>
<sequence length="243" mass="26706">MRLAIPILRRVLDYALPPRCPACGTITEADHRFCAPCWARLEFVGPPWCASCQSPFAFDRGAEALCGPCLAAPPRHDGVRAAVAYGDIARDLALRLKYGGRTACAKTMARVMARTLDGDIDVFVPVPLHRWRIWRRGYNQAGLIADALSRQWAGSRRVDPLLRTRSTPALRGMGPDARRRTVRGAFALREGARRDVEDRNVVLVDDIYTSGATSDACVRLLKQAGARSVVVAVWARVLPGESD</sequence>
<dbReference type="InterPro" id="IPR000836">
    <property type="entry name" value="PRTase_dom"/>
</dbReference>
<dbReference type="RefSeq" id="WP_313913345.1">
    <property type="nucleotide sequence ID" value="NZ_CP135076.1"/>
</dbReference>
<dbReference type="Gene3D" id="3.40.50.2020">
    <property type="match status" value="1"/>
</dbReference>
<evidence type="ECO:0000313" key="5">
    <source>
        <dbReference type="Proteomes" id="UP001302249"/>
    </source>
</evidence>
<evidence type="ECO:0000313" key="4">
    <source>
        <dbReference type="EMBL" id="WNO52664.1"/>
    </source>
</evidence>
<dbReference type="Proteomes" id="UP001302249">
    <property type="component" value="Chromosome"/>
</dbReference>
<accession>A0ABZ0B5L4</accession>
<feature type="domain" description="Double zinc ribbon" evidence="3">
    <location>
        <begin position="11"/>
        <end position="70"/>
    </location>
</feature>
<evidence type="ECO:0000259" key="2">
    <source>
        <dbReference type="Pfam" id="PF00156"/>
    </source>
</evidence>
<dbReference type="SUPFAM" id="SSF53271">
    <property type="entry name" value="PRTase-like"/>
    <property type="match status" value="1"/>
</dbReference>
<comment type="similarity">
    <text evidence="1">Belongs to the ComF/GntX family.</text>
</comment>
<name>A0ABZ0B5L4_9SPHN</name>
<keyword evidence="5" id="KW-1185">Reference proteome</keyword>
<dbReference type="PANTHER" id="PTHR47505:SF1">
    <property type="entry name" value="DNA UTILIZATION PROTEIN YHGH"/>
    <property type="match status" value="1"/>
</dbReference>
<gene>
    <name evidence="4" type="ORF">RPR59_09315</name>
</gene>
<dbReference type="EMBL" id="CP135076">
    <property type="protein sequence ID" value="WNO52664.1"/>
    <property type="molecule type" value="Genomic_DNA"/>
</dbReference>
<dbReference type="InterPro" id="IPR051910">
    <property type="entry name" value="ComF/GntX_DNA_util-trans"/>
</dbReference>
<evidence type="ECO:0000259" key="3">
    <source>
        <dbReference type="Pfam" id="PF18912"/>
    </source>
</evidence>
<protein>
    <submittedName>
        <fullName evidence="4">ComF family protein</fullName>
    </submittedName>
</protein>
<proteinExistence type="inferred from homology"/>